<organism evidence="1">
    <name type="scientific">Dulem virus 144</name>
    <dbReference type="NCBI Taxonomy" id="3145621"/>
    <lineage>
        <taxon>Viruses</taxon>
        <taxon>Monodnaviria</taxon>
        <taxon>Sangervirae</taxon>
        <taxon>Phixviricota</taxon>
        <taxon>Malgrandaviricetes</taxon>
        <taxon>Petitvirales</taxon>
        <taxon>Microviridae</taxon>
        <taxon>Microvirus</taxon>
    </lineage>
</organism>
<proteinExistence type="predicted"/>
<name>A0AAU8AYT6_9VIRU</name>
<evidence type="ECO:0000313" key="1">
    <source>
        <dbReference type="EMBL" id="XCD04779.1"/>
    </source>
</evidence>
<accession>A0AAU8AYT6</accession>
<reference evidence="1" key="1">
    <citation type="submission" date="2024-03" db="EMBL/GenBank/DDBJ databases">
        <title>Diverse circular DNA viruses in blood, oral, and fecal samples of captive lemurs.</title>
        <authorList>
            <person name="Paietta E.N."/>
            <person name="Kraberger S."/>
            <person name="Lund M.C."/>
            <person name="Custer J.M."/>
            <person name="Vargas K.M."/>
            <person name="Ehmke E.E."/>
            <person name="Yoder A.D."/>
            <person name="Varsani A."/>
        </authorList>
    </citation>
    <scope>NUCLEOTIDE SEQUENCE</scope>
    <source>
        <strain evidence="1">Duke_24FF_1165</strain>
    </source>
</reference>
<protein>
    <submittedName>
        <fullName evidence="1">Uncharacterized protein</fullName>
    </submittedName>
</protein>
<sequence>MYGEKFYESYVGACGLNDTRILELDRTTSAFYFGTDYPQPMTGFLLSCFDDCGESVFRFVLVTGDLRYNSAGRPESIEYAVRTSSGLEFNRFYFNNPYGDRIYLFDR</sequence>
<dbReference type="EMBL" id="PP511505">
    <property type="protein sequence ID" value="XCD04779.1"/>
    <property type="molecule type" value="Genomic_DNA"/>
</dbReference>